<feature type="transmembrane region" description="Helical" evidence="1">
    <location>
        <begin position="104"/>
        <end position="125"/>
    </location>
</feature>
<dbReference type="PANTHER" id="PTHR34220:SF7">
    <property type="entry name" value="SENSOR HISTIDINE KINASE YPDA"/>
    <property type="match status" value="1"/>
</dbReference>
<dbReference type="AlphaFoldDB" id="A0A1I7IMM8"/>
<gene>
    <name evidence="3" type="ORF">SAMN05216480_11814</name>
</gene>
<dbReference type="STRING" id="1224947.SAMN05216480_11814"/>
<dbReference type="GO" id="GO:0000155">
    <property type="term" value="F:phosphorelay sensor kinase activity"/>
    <property type="evidence" value="ECO:0007669"/>
    <property type="project" value="InterPro"/>
</dbReference>
<dbReference type="GO" id="GO:0016020">
    <property type="term" value="C:membrane"/>
    <property type="evidence" value="ECO:0007669"/>
    <property type="project" value="InterPro"/>
</dbReference>
<accession>A0A1I7IMM8</accession>
<dbReference type="PANTHER" id="PTHR34220">
    <property type="entry name" value="SENSOR HISTIDINE KINASE YPDA"/>
    <property type="match status" value="1"/>
</dbReference>
<dbReference type="EMBL" id="FPBK01000018">
    <property type="protein sequence ID" value="SFU74168.1"/>
    <property type="molecule type" value="Genomic_DNA"/>
</dbReference>
<protein>
    <submittedName>
        <fullName evidence="3">GHKL domain-containing protein</fullName>
    </submittedName>
</protein>
<dbReference type="Pfam" id="PF06580">
    <property type="entry name" value="His_kinase"/>
    <property type="match status" value="1"/>
</dbReference>
<dbReference type="InterPro" id="IPR036890">
    <property type="entry name" value="HATPase_C_sf"/>
</dbReference>
<keyword evidence="1" id="KW-0472">Membrane</keyword>
<evidence type="ECO:0000313" key="4">
    <source>
        <dbReference type="Proteomes" id="UP000199138"/>
    </source>
</evidence>
<evidence type="ECO:0000313" key="3">
    <source>
        <dbReference type="EMBL" id="SFU74168.1"/>
    </source>
</evidence>
<keyword evidence="4" id="KW-1185">Reference proteome</keyword>
<sequence length="338" mass="39539">MNMQSEQNLSHKKEIIFQVILNLILFLSYAIEVPKCTIALWTPFYYLNYASAAMFISYVLLPKFFYHEKYKLFALSVLGVVFWLMLMEEGVLEPIFFPDTRGRIIGNVVYTFIDVLPVMMLLVGFKFAWDSVKKQQELNKLRTLVKESELQFLKTQINPHFLFNNLNNLYSYAIENSKKTPSIILELASVLRYMLYDCKEDFVPLEKEIEHVQNFTKLNELQIENRGEVILDVPEVVSTYKIAPLILNVFIENAFKHSTASQSSNIFVHISLHVKKDELFFQCKNSFGLQSNNDNLSKGIGLQNVRKRLDFLYEDDYQLVIEPQEEVYTVTLKMRLKS</sequence>
<keyword evidence="1" id="KW-1133">Transmembrane helix</keyword>
<name>A0A1I7IMM8_9FLAO</name>
<evidence type="ECO:0000259" key="2">
    <source>
        <dbReference type="Pfam" id="PF06580"/>
    </source>
</evidence>
<dbReference type="InterPro" id="IPR050640">
    <property type="entry name" value="Bact_2-comp_sensor_kinase"/>
</dbReference>
<dbReference type="InterPro" id="IPR010559">
    <property type="entry name" value="Sig_transdc_His_kin_internal"/>
</dbReference>
<feature type="transmembrane region" description="Helical" evidence="1">
    <location>
        <begin position="15"/>
        <end position="31"/>
    </location>
</feature>
<feature type="domain" description="Signal transduction histidine kinase internal region" evidence="2">
    <location>
        <begin position="148"/>
        <end position="226"/>
    </location>
</feature>
<proteinExistence type="predicted"/>
<keyword evidence="1" id="KW-0812">Transmembrane</keyword>
<dbReference type="Proteomes" id="UP000199138">
    <property type="component" value="Unassembled WGS sequence"/>
</dbReference>
<organism evidence="3 4">
    <name type="scientific">Pustulibacterium marinum</name>
    <dbReference type="NCBI Taxonomy" id="1224947"/>
    <lineage>
        <taxon>Bacteria</taxon>
        <taxon>Pseudomonadati</taxon>
        <taxon>Bacteroidota</taxon>
        <taxon>Flavobacteriia</taxon>
        <taxon>Flavobacteriales</taxon>
        <taxon>Flavobacteriaceae</taxon>
        <taxon>Pustulibacterium</taxon>
    </lineage>
</organism>
<feature type="transmembrane region" description="Helical" evidence="1">
    <location>
        <begin position="43"/>
        <end position="61"/>
    </location>
</feature>
<feature type="transmembrane region" description="Helical" evidence="1">
    <location>
        <begin position="73"/>
        <end position="92"/>
    </location>
</feature>
<reference evidence="3 4" key="1">
    <citation type="submission" date="2016-10" db="EMBL/GenBank/DDBJ databases">
        <authorList>
            <person name="de Groot N.N."/>
        </authorList>
    </citation>
    <scope>NUCLEOTIDE SEQUENCE [LARGE SCALE GENOMIC DNA]</scope>
    <source>
        <strain evidence="3 4">CGMCC 1.12333</strain>
    </source>
</reference>
<dbReference type="Gene3D" id="3.30.565.10">
    <property type="entry name" value="Histidine kinase-like ATPase, C-terminal domain"/>
    <property type="match status" value="1"/>
</dbReference>
<evidence type="ECO:0000256" key="1">
    <source>
        <dbReference type="SAM" id="Phobius"/>
    </source>
</evidence>